<dbReference type="GO" id="GO:0016491">
    <property type="term" value="F:oxidoreductase activity"/>
    <property type="evidence" value="ECO:0007669"/>
    <property type="project" value="InterPro"/>
</dbReference>
<dbReference type="STRING" id="1325734.A0A428Q6G4"/>
<dbReference type="InterPro" id="IPR012951">
    <property type="entry name" value="BBE"/>
</dbReference>
<reference evidence="2 3" key="1">
    <citation type="submission" date="2017-06" db="EMBL/GenBank/DDBJ databases">
        <title>Comparative genomic analysis of Ambrosia Fusariam Clade fungi.</title>
        <authorList>
            <person name="Stajich J.E."/>
            <person name="Carrillo J."/>
            <person name="Kijimoto T."/>
            <person name="Eskalen A."/>
            <person name="O'Donnell K."/>
            <person name="Kasson M."/>
        </authorList>
    </citation>
    <scope>NUCLEOTIDE SEQUENCE [LARGE SCALE GENOMIC DNA]</scope>
    <source>
        <strain evidence="2 3">NRRL62584</strain>
    </source>
</reference>
<comment type="caution">
    <text evidence="2">The sequence shown here is derived from an EMBL/GenBank/DDBJ whole genome shotgun (WGS) entry which is preliminary data.</text>
</comment>
<evidence type="ECO:0000313" key="2">
    <source>
        <dbReference type="EMBL" id="RSL60868.1"/>
    </source>
</evidence>
<gene>
    <name evidence="2" type="ORF">CEP54_006525</name>
</gene>
<dbReference type="InterPro" id="IPR016169">
    <property type="entry name" value="FAD-bd_PCMH_sub2"/>
</dbReference>
<evidence type="ECO:0000259" key="1">
    <source>
        <dbReference type="Pfam" id="PF08031"/>
    </source>
</evidence>
<dbReference type="Gene3D" id="3.30.465.10">
    <property type="match status" value="1"/>
</dbReference>
<keyword evidence="3" id="KW-1185">Reference proteome</keyword>
<accession>A0A428Q6G4</accession>
<feature type="domain" description="Berberine/berberine-like" evidence="1">
    <location>
        <begin position="62"/>
        <end position="103"/>
    </location>
</feature>
<dbReference type="EMBL" id="NKCI01000055">
    <property type="protein sequence ID" value="RSL60868.1"/>
    <property type="molecule type" value="Genomic_DNA"/>
</dbReference>
<evidence type="ECO:0000313" key="3">
    <source>
        <dbReference type="Proteomes" id="UP000288168"/>
    </source>
</evidence>
<dbReference type="Pfam" id="PF08031">
    <property type="entry name" value="BBE"/>
    <property type="match status" value="1"/>
</dbReference>
<sequence>MPARSVAVDNALNPAWRDPVVHLIVKESWKDSLPYTQAKAALDDMTNAKGAALRGLAPDSGTYFNEADALEPDWQKAFWGSNYEKLLDIKHKYDPSGVFWCKKCVGSEAWVEQLGGGEPCRVTDGLLAVQY</sequence>
<name>A0A428Q6G4_9HYPO</name>
<dbReference type="Gene3D" id="3.40.462.20">
    <property type="match status" value="1"/>
</dbReference>
<protein>
    <recommendedName>
        <fullName evidence="1">Berberine/berberine-like domain-containing protein</fullName>
    </recommendedName>
</protein>
<proteinExistence type="predicted"/>
<dbReference type="Proteomes" id="UP000288168">
    <property type="component" value="Unassembled WGS sequence"/>
</dbReference>
<organism evidence="2 3">
    <name type="scientific">Fusarium duplospermum</name>
    <dbReference type="NCBI Taxonomy" id="1325734"/>
    <lineage>
        <taxon>Eukaryota</taxon>
        <taxon>Fungi</taxon>
        <taxon>Dikarya</taxon>
        <taxon>Ascomycota</taxon>
        <taxon>Pezizomycotina</taxon>
        <taxon>Sordariomycetes</taxon>
        <taxon>Hypocreomycetidae</taxon>
        <taxon>Hypocreales</taxon>
        <taxon>Nectriaceae</taxon>
        <taxon>Fusarium</taxon>
        <taxon>Fusarium solani species complex</taxon>
    </lineage>
</organism>
<dbReference type="AlphaFoldDB" id="A0A428Q6G4"/>
<dbReference type="GO" id="GO:0050660">
    <property type="term" value="F:flavin adenine dinucleotide binding"/>
    <property type="evidence" value="ECO:0007669"/>
    <property type="project" value="InterPro"/>
</dbReference>
<dbReference type="OrthoDB" id="9983560at2759"/>